<dbReference type="Proteomes" id="UP000248764">
    <property type="component" value="Unassembled WGS sequence"/>
</dbReference>
<feature type="compositionally biased region" description="Polar residues" evidence="1">
    <location>
        <begin position="336"/>
        <end position="347"/>
    </location>
</feature>
<dbReference type="Gene3D" id="3.40.50.300">
    <property type="entry name" value="P-loop containing nucleotide triphosphate hydrolases"/>
    <property type="match status" value="1"/>
</dbReference>
<accession>A0A2W2BFV1</accession>
<evidence type="ECO:0000256" key="1">
    <source>
        <dbReference type="SAM" id="MobiDB-lite"/>
    </source>
</evidence>
<organism evidence="2 3">
    <name type="scientific">Jiangella anatolica</name>
    <dbReference type="NCBI Taxonomy" id="2670374"/>
    <lineage>
        <taxon>Bacteria</taxon>
        <taxon>Bacillati</taxon>
        <taxon>Actinomycetota</taxon>
        <taxon>Actinomycetes</taxon>
        <taxon>Jiangellales</taxon>
        <taxon>Jiangellaceae</taxon>
        <taxon>Jiangella</taxon>
    </lineage>
</organism>
<feature type="region of interest" description="Disordered" evidence="1">
    <location>
        <begin position="336"/>
        <end position="357"/>
    </location>
</feature>
<name>A0A2W2BFV1_9ACTN</name>
<dbReference type="InterPro" id="IPR027417">
    <property type="entry name" value="P-loop_NTPase"/>
</dbReference>
<comment type="caution">
    <text evidence="2">The sequence shown here is derived from an EMBL/GenBank/DDBJ whole genome shotgun (WGS) entry which is preliminary data.</text>
</comment>
<protein>
    <recommendedName>
        <fullName evidence="4">Terminase large subunit gp17-like C-terminal domain-containing protein</fullName>
    </recommendedName>
</protein>
<evidence type="ECO:0000313" key="3">
    <source>
        <dbReference type="Proteomes" id="UP000248764"/>
    </source>
</evidence>
<reference evidence="2 3" key="1">
    <citation type="submission" date="2018-01" db="EMBL/GenBank/DDBJ databases">
        <title>Draft genome sequence of Jiangella sp. GTF31.</title>
        <authorList>
            <person name="Sahin N."/>
            <person name="Ay H."/>
            <person name="Saygin H."/>
        </authorList>
    </citation>
    <scope>NUCLEOTIDE SEQUENCE [LARGE SCALE GENOMIC DNA]</scope>
    <source>
        <strain evidence="2 3">GTF31</strain>
    </source>
</reference>
<evidence type="ECO:0000313" key="2">
    <source>
        <dbReference type="EMBL" id="PZF84170.1"/>
    </source>
</evidence>
<proteinExistence type="predicted"/>
<evidence type="ECO:0008006" key="4">
    <source>
        <dbReference type="Google" id="ProtNLM"/>
    </source>
</evidence>
<dbReference type="AlphaFoldDB" id="A0A2W2BFV1"/>
<dbReference type="EMBL" id="POTW01000018">
    <property type="protein sequence ID" value="PZF84170.1"/>
    <property type="molecule type" value="Genomic_DNA"/>
</dbReference>
<sequence length="642" mass="73103">MDREAKGLRRRPKGGRKTTEAVKEKVLELLADNYTVADALHYVDRTKATWKYWKSSDPDFAKEADRIIGRRRAKQAPEGEEHVEVPDFPVFCEKYLGWRMYRHQLQWFDILEGREPRDLHPSQTYEPGRATHLIINTPPNHGKSTTITVAYVLWQILKDRNALVIIISKKQELAGDFISQIKDFLANPHYEALQRDFAPDDGFEKACTEWSSTRIRFGPTLRDQSAKDPTVQAVGLGSQIYGKRATLIIADDCVDTTNAGEVDKQFNWLTRMVATRIGDAGRFLLVGTRVAPVDIYKELRNPERYGGEPSGWSYFSQPAVEDFGPTPEDPSTWITLWPRSNNPQVGDNRSEPDTAGEYPMWDGVRLKRMRQLVGEDAWVQGYQQMDLQETAIFPRDQINGCINPMRMVGPLNPEAPGHDGEHMSGKRVIAGLDPASSGHTAAVVIAYDPYTQKRWLLDAHNQANMTPDQIRNLMISWTERYGVREWRVEKVLLSTWITQDLTITRELATRGCIISDHITTRESKWDVDGGILSLTSLIVGGDRDPKTNLLQLPSTRTEAVRALTEQMATYFPKTKGKTDVLMALWFAEARVRELAVAQDNFMFRDSPFSTGSDRQYQRVIDLGNLDPDDPVLWSPFHQRRIA</sequence>
<gene>
    <name evidence="2" type="ORF">C1I92_09985</name>
</gene>
<keyword evidence="3" id="KW-1185">Reference proteome</keyword>